<keyword evidence="3" id="KW-1185">Reference proteome</keyword>
<evidence type="ECO:0000256" key="1">
    <source>
        <dbReference type="SAM" id="SignalP"/>
    </source>
</evidence>
<gene>
    <name evidence="2" type="ORF">EXN66_Car003491</name>
</gene>
<keyword evidence="2" id="KW-0675">Receptor</keyword>
<dbReference type="GO" id="GO:0031704">
    <property type="term" value="F:apelin receptor binding"/>
    <property type="evidence" value="ECO:0007669"/>
    <property type="project" value="InterPro"/>
</dbReference>
<reference evidence="3" key="2">
    <citation type="submission" date="2019-02" db="EMBL/GenBank/DDBJ databases">
        <title>Opniocepnalus argus Var Kimnra genome.</title>
        <authorList>
            <person name="Zhou C."/>
            <person name="Xiao S."/>
        </authorList>
    </citation>
    <scope>NUCLEOTIDE SEQUENCE [LARGE SCALE GENOMIC DNA]</scope>
</reference>
<dbReference type="EMBL" id="CM015714">
    <property type="protein sequence ID" value="KAF3687819.1"/>
    <property type="molecule type" value="Genomic_DNA"/>
</dbReference>
<keyword evidence="1" id="KW-0732">Signal</keyword>
<dbReference type="CDD" id="cd20244">
    <property type="entry name" value="Toddler"/>
    <property type="match status" value="1"/>
</dbReference>
<organism evidence="2 3">
    <name type="scientific">Channa argus</name>
    <name type="common">Northern snakehead</name>
    <name type="synonym">Ophicephalus argus</name>
    <dbReference type="NCBI Taxonomy" id="215402"/>
    <lineage>
        <taxon>Eukaryota</taxon>
        <taxon>Metazoa</taxon>
        <taxon>Chordata</taxon>
        <taxon>Craniata</taxon>
        <taxon>Vertebrata</taxon>
        <taxon>Euteleostomi</taxon>
        <taxon>Actinopterygii</taxon>
        <taxon>Neopterygii</taxon>
        <taxon>Teleostei</taxon>
        <taxon>Neoteleostei</taxon>
        <taxon>Acanthomorphata</taxon>
        <taxon>Anabantaria</taxon>
        <taxon>Anabantiformes</taxon>
        <taxon>Channoidei</taxon>
        <taxon>Channidae</taxon>
        <taxon>Channa</taxon>
    </lineage>
</organism>
<protein>
    <submittedName>
        <fullName evidence="2">Apelin receptor early endogenous ligand</fullName>
    </submittedName>
</protein>
<accession>A0A6G1PC85</accession>
<name>A0A6G1PC85_CHAAH</name>
<dbReference type="Proteomes" id="UP000503349">
    <property type="component" value="Chromosome 3"/>
</dbReference>
<dbReference type="GO" id="GO:0007507">
    <property type="term" value="P:heart development"/>
    <property type="evidence" value="ECO:0007669"/>
    <property type="project" value="InterPro"/>
</dbReference>
<dbReference type="AlphaFoldDB" id="A0A6G1PC85"/>
<sequence length="58" mass="6927">MRVFNLLYVLLLLAAAAAPIFSHRPGKHHNFLNLRRKYHRHHCPHRRCLPLHSRVPFP</sequence>
<evidence type="ECO:0000313" key="2">
    <source>
        <dbReference type="EMBL" id="KAF3687819.1"/>
    </source>
</evidence>
<proteinExistence type="predicted"/>
<feature type="chain" id="PRO_5026130351" evidence="1">
    <location>
        <begin position="23"/>
        <end position="58"/>
    </location>
</feature>
<dbReference type="Pfam" id="PF22050">
    <property type="entry name" value="Toddler"/>
    <property type="match status" value="1"/>
</dbReference>
<reference evidence="2 3" key="1">
    <citation type="submission" date="2019-02" db="EMBL/GenBank/DDBJ databases">
        <title>Opniocepnalus argus genome.</title>
        <authorList>
            <person name="Zhou C."/>
            <person name="Xiao S."/>
        </authorList>
    </citation>
    <scope>NUCLEOTIDE SEQUENCE [LARGE SCALE GENOMIC DNA]</scope>
    <source>
        <strain evidence="2">OARG1902GOOAL</strain>
        <tissue evidence="2">Muscle</tissue>
    </source>
</reference>
<feature type="signal peptide" evidence="1">
    <location>
        <begin position="1"/>
        <end position="22"/>
    </location>
</feature>
<evidence type="ECO:0000313" key="3">
    <source>
        <dbReference type="Proteomes" id="UP000503349"/>
    </source>
</evidence>
<dbReference type="InterPro" id="IPR047853">
    <property type="entry name" value="ELA"/>
</dbReference>
<dbReference type="GO" id="GO:0060183">
    <property type="term" value="P:apelin receptor signaling pathway"/>
    <property type="evidence" value="ECO:0007669"/>
    <property type="project" value="InterPro"/>
</dbReference>